<sequence>MAIHKARQAEQDGLNPHLSIIKADTAIAEGRGFPAYPLVVDARKRGLVPGMHYRGLREYLIWGEISQESIIYDLPFQVLRTLTSSDLGVADLLALDDIDPAPRMSLGRIRRSLLGQEVLLDESAGHVIGRLVALFGLGTLSPPEAIRQFVYDLFQGWVLGAFNVWDMADEFVVGLQDGEARSGGAVIVLDDPEEADLKAGFICGVVGAQKALKKERRLVRK</sequence>
<gene>
    <name evidence="2" type="ORF">DBV05_g11098</name>
</gene>
<reference evidence="2 3" key="1">
    <citation type="journal article" date="2019" name="Sci. Rep.">
        <title>A multi-omics analysis of the grapevine pathogen Lasiodiplodia theobromae reveals that temperature affects the expression of virulence- and pathogenicity-related genes.</title>
        <authorList>
            <person name="Felix C."/>
            <person name="Meneses R."/>
            <person name="Goncalves M.F.M."/>
            <person name="Tilleman L."/>
            <person name="Duarte A.S."/>
            <person name="Jorrin-Novo J.V."/>
            <person name="Van de Peer Y."/>
            <person name="Deforce D."/>
            <person name="Van Nieuwerburgh F."/>
            <person name="Esteves A.C."/>
            <person name="Alves A."/>
        </authorList>
    </citation>
    <scope>NUCLEOTIDE SEQUENCE [LARGE SCALE GENOMIC DNA]</scope>
    <source>
        <strain evidence="2 3">LA-SOL3</strain>
    </source>
</reference>
<proteinExistence type="predicted"/>
<protein>
    <recommendedName>
        <fullName evidence="1">DUF7587 domain-containing protein</fullName>
    </recommendedName>
</protein>
<comment type="caution">
    <text evidence="2">The sequence shown here is derived from an EMBL/GenBank/DDBJ whole genome shotgun (WGS) entry which is preliminary data.</text>
</comment>
<dbReference type="Proteomes" id="UP000325902">
    <property type="component" value="Unassembled WGS sequence"/>
</dbReference>
<dbReference type="InterPro" id="IPR056009">
    <property type="entry name" value="DUF7587"/>
</dbReference>
<dbReference type="OrthoDB" id="5397734at2759"/>
<dbReference type="AlphaFoldDB" id="A0A5N5CY75"/>
<name>A0A5N5CY75_9PEZI</name>
<organism evidence="2 3">
    <name type="scientific">Lasiodiplodia theobromae</name>
    <dbReference type="NCBI Taxonomy" id="45133"/>
    <lineage>
        <taxon>Eukaryota</taxon>
        <taxon>Fungi</taxon>
        <taxon>Dikarya</taxon>
        <taxon>Ascomycota</taxon>
        <taxon>Pezizomycotina</taxon>
        <taxon>Dothideomycetes</taxon>
        <taxon>Dothideomycetes incertae sedis</taxon>
        <taxon>Botryosphaeriales</taxon>
        <taxon>Botryosphaeriaceae</taxon>
        <taxon>Lasiodiplodia</taxon>
    </lineage>
</organism>
<dbReference type="Pfam" id="PF24494">
    <property type="entry name" value="DUF7587"/>
    <property type="match status" value="1"/>
</dbReference>
<dbReference type="EMBL" id="VCHE01000145">
    <property type="protein sequence ID" value="KAB2570242.1"/>
    <property type="molecule type" value="Genomic_DNA"/>
</dbReference>
<evidence type="ECO:0000313" key="2">
    <source>
        <dbReference type="EMBL" id="KAB2570242.1"/>
    </source>
</evidence>
<keyword evidence="3" id="KW-1185">Reference proteome</keyword>
<accession>A0A5N5CY75</accession>
<feature type="domain" description="DUF7587" evidence="1">
    <location>
        <begin position="2"/>
        <end position="76"/>
    </location>
</feature>
<evidence type="ECO:0000259" key="1">
    <source>
        <dbReference type="Pfam" id="PF24494"/>
    </source>
</evidence>
<evidence type="ECO:0000313" key="3">
    <source>
        <dbReference type="Proteomes" id="UP000325902"/>
    </source>
</evidence>